<evidence type="ECO:0000256" key="3">
    <source>
        <dbReference type="ARBA" id="ARBA00023163"/>
    </source>
</evidence>
<dbReference type="OrthoDB" id="7260290at2"/>
<accession>A0A2B8BG04</accession>
<dbReference type="Proteomes" id="UP000225379">
    <property type="component" value="Unassembled WGS sequence"/>
</dbReference>
<feature type="domain" description="HTH gntR-type" evidence="4">
    <location>
        <begin position="16"/>
        <end position="83"/>
    </location>
</feature>
<evidence type="ECO:0000259" key="4">
    <source>
        <dbReference type="PROSITE" id="PS50949"/>
    </source>
</evidence>
<evidence type="ECO:0000256" key="2">
    <source>
        <dbReference type="ARBA" id="ARBA00023125"/>
    </source>
</evidence>
<dbReference type="PANTHER" id="PTHR43537:SF24">
    <property type="entry name" value="GLUCONATE OPERON TRANSCRIPTIONAL REPRESSOR"/>
    <property type="match status" value="1"/>
</dbReference>
<dbReference type="SMART" id="SM00895">
    <property type="entry name" value="FCD"/>
    <property type="match status" value="1"/>
</dbReference>
<evidence type="ECO:0000313" key="6">
    <source>
        <dbReference type="Proteomes" id="UP000225379"/>
    </source>
</evidence>
<dbReference type="InterPro" id="IPR000524">
    <property type="entry name" value="Tscrpt_reg_HTH_GntR"/>
</dbReference>
<dbReference type="SMART" id="SM00345">
    <property type="entry name" value="HTH_GNTR"/>
    <property type="match status" value="1"/>
</dbReference>
<proteinExistence type="predicted"/>
<gene>
    <name evidence="5" type="ORF">CRT60_15300</name>
</gene>
<keyword evidence="6" id="KW-1185">Reference proteome</keyword>
<evidence type="ECO:0000256" key="1">
    <source>
        <dbReference type="ARBA" id="ARBA00023015"/>
    </source>
</evidence>
<dbReference type="InterPro" id="IPR036388">
    <property type="entry name" value="WH-like_DNA-bd_sf"/>
</dbReference>
<dbReference type="RefSeq" id="WP_098737325.1">
    <property type="nucleotide sequence ID" value="NZ_PDKW01000041.1"/>
</dbReference>
<dbReference type="Pfam" id="PF00392">
    <property type="entry name" value="GntR"/>
    <property type="match status" value="1"/>
</dbReference>
<organism evidence="5 6">
    <name type="scientific">Azospirillum palustre</name>
    <dbReference type="NCBI Taxonomy" id="2044885"/>
    <lineage>
        <taxon>Bacteria</taxon>
        <taxon>Pseudomonadati</taxon>
        <taxon>Pseudomonadota</taxon>
        <taxon>Alphaproteobacteria</taxon>
        <taxon>Rhodospirillales</taxon>
        <taxon>Azospirillaceae</taxon>
        <taxon>Azospirillum</taxon>
    </lineage>
</organism>
<dbReference type="Pfam" id="PF07729">
    <property type="entry name" value="FCD"/>
    <property type="match status" value="1"/>
</dbReference>
<reference evidence="6" key="1">
    <citation type="submission" date="2017-10" db="EMBL/GenBank/DDBJ databases">
        <authorList>
            <person name="Kravchenko I.K."/>
            <person name="Grouzdev D.S."/>
        </authorList>
    </citation>
    <scope>NUCLEOTIDE SEQUENCE [LARGE SCALE GENOMIC DNA]</scope>
    <source>
        <strain evidence="6">B2</strain>
    </source>
</reference>
<dbReference type="GO" id="GO:0003700">
    <property type="term" value="F:DNA-binding transcription factor activity"/>
    <property type="evidence" value="ECO:0007669"/>
    <property type="project" value="InterPro"/>
</dbReference>
<comment type="caution">
    <text evidence="5">The sequence shown here is derived from an EMBL/GenBank/DDBJ whole genome shotgun (WGS) entry which is preliminary data.</text>
</comment>
<dbReference type="PRINTS" id="PR00035">
    <property type="entry name" value="HTHGNTR"/>
</dbReference>
<dbReference type="PANTHER" id="PTHR43537">
    <property type="entry name" value="TRANSCRIPTIONAL REGULATOR, GNTR FAMILY"/>
    <property type="match status" value="1"/>
</dbReference>
<dbReference type="InterPro" id="IPR011711">
    <property type="entry name" value="GntR_C"/>
</dbReference>
<dbReference type="SUPFAM" id="SSF46785">
    <property type="entry name" value="Winged helix' DNA-binding domain"/>
    <property type="match status" value="1"/>
</dbReference>
<keyword evidence="2" id="KW-0238">DNA-binding</keyword>
<dbReference type="InterPro" id="IPR008920">
    <property type="entry name" value="TF_FadR/GntR_C"/>
</dbReference>
<keyword evidence="1" id="KW-0805">Transcription regulation</keyword>
<protein>
    <submittedName>
        <fullName evidence="5">GntR family transcriptional regulator</fullName>
    </submittedName>
</protein>
<dbReference type="Gene3D" id="1.10.10.10">
    <property type="entry name" value="Winged helix-like DNA-binding domain superfamily/Winged helix DNA-binding domain"/>
    <property type="match status" value="1"/>
</dbReference>
<dbReference type="GO" id="GO:0003677">
    <property type="term" value="F:DNA binding"/>
    <property type="evidence" value="ECO:0007669"/>
    <property type="project" value="UniProtKB-KW"/>
</dbReference>
<dbReference type="EMBL" id="PDKW01000041">
    <property type="protein sequence ID" value="PGH56312.1"/>
    <property type="molecule type" value="Genomic_DNA"/>
</dbReference>
<name>A0A2B8BG04_9PROT</name>
<dbReference type="InterPro" id="IPR036390">
    <property type="entry name" value="WH_DNA-bd_sf"/>
</dbReference>
<keyword evidence="3" id="KW-0804">Transcription</keyword>
<dbReference type="Gene3D" id="1.20.120.530">
    <property type="entry name" value="GntR ligand-binding domain-like"/>
    <property type="match status" value="1"/>
</dbReference>
<dbReference type="SUPFAM" id="SSF48008">
    <property type="entry name" value="GntR ligand-binding domain-like"/>
    <property type="match status" value="1"/>
</dbReference>
<dbReference type="AlphaFoldDB" id="A0A2B8BG04"/>
<evidence type="ECO:0000313" key="5">
    <source>
        <dbReference type="EMBL" id="PGH56312.1"/>
    </source>
</evidence>
<sequence>MSPPLPPALPSSSRTANLGDRAFGHLRELILSREIPGGAEVPEGRLAERLNVSRTPMREALVRLVGEGLLERTSERSYRVRIVSAREFFECMQMRELLECHAIETAVPLVGDADLAGLRRGLEALEDGEDDMQHWLYDNHFHSFFAHVSGNATLAETITRMRVVARLFRISSSFHRKGEIDTEHRAVLDAVERRDAAAAKAAMLAHLRNLQDDARRAIAAEANPGGYFL</sequence>
<dbReference type="PROSITE" id="PS50949">
    <property type="entry name" value="HTH_GNTR"/>
    <property type="match status" value="1"/>
</dbReference>